<dbReference type="KEGG" id="rhl:LPU83_pLPU83c_0057"/>
<dbReference type="InterPro" id="IPR029062">
    <property type="entry name" value="Class_I_gatase-like"/>
</dbReference>
<keyword evidence="1" id="KW-0378">Hydrolase</keyword>
<dbReference type="EC" id="3.4.-.-" evidence="1"/>
<dbReference type="GO" id="GO:0016787">
    <property type="term" value="F:hydrolase activity"/>
    <property type="evidence" value="ECO:0007669"/>
    <property type="project" value="UniProtKB-KW"/>
</dbReference>
<name>W6RID9_9HYPH</name>
<gene>
    <name evidence="1" type="ORF">LPU83_pLPU83c_0057</name>
</gene>
<keyword evidence="1" id="KW-0614">Plasmid</keyword>
<dbReference type="PATRIC" id="fig|348824.6.peg.4745"/>
<dbReference type="EMBL" id="HG916854">
    <property type="protein sequence ID" value="CDM60619.1"/>
    <property type="molecule type" value="Genomic_DNA"/>
</dbReference>
<proteinExistence type="predicted"/>
<evidence type="ECO:0000313" key="2">
    <source>
        <dbReference type="Proteomes" id="UP000019443"/>
    </source>
</evidence>
<reference evidence="1" key="1">
    <citation type="submission" date="2013-11" db="EMBL/GenBank/DDBJ databases">
        <title>Draft genome sequence of the broad-host-range Rhizobium sp. LPU83 strain, a member of the low-genetic diversity Oregon-like Rhizobium sp. group.</title>
        <authorList>
            <person name="Wibberg D."/>
            <person name="Puehler A."/>
            <person name="Schlueter A."/>
        </authorList>
    </citation>
    <scope>NUCLEOTIDE SEQUENCE [LARGE SCALE GENOMIC DNA]</scope>
    <source>
        <strain evidence="1">LPU83</strain>
        <plasmid evidence="1">pLPU83c</plasmid>
    </source>
</reference>
<dbReference type="SUPFAM" id="SSF52317">
    <property type="entry name" value="Class I glutamine amidotransferase-like"/>
    <property type="match status" value="1"/>
</dbReference>
<accession>W6RID9</accession>
<dbReference type="Gene3D" id="3.40.50.880">
    <property type="match status" value="1"/>
</dbReference>
<sequence>MALLSTTAHPNDINPADYDAIYFTDGHAFMWDFPDDEGLQRITRVIWEKGGIVSSVQDRRQLPFLRSGGPVVQLAVVVPASNAPS</sequence>
<keyword evidence="2" id="KW-1185">Reference proteome</keyword>
<evidence type="ECO:0000313" key="1">
    <source>
        <dbReference type="EMBL" id="CDM60619.1"/>
    </source>
</evidence>
<dbReference type="Proteomes" id="UP000019443">
    <property type="component" value="Plasmid pLPU83c"/>
</dbReference>
<dbReference type="HOGENOM" id="CLU_2510411_0_0_5"/>
<organism evidence="1 2">
    <name type="scientific">Rhizobium favelukesii</name>
    <dbReference type="NCBI Taxonomy" id="348824"/>
    <lineage>
        <taxon>Bacteria</taxon>
        <taxon>Pseudomonadati</taxon>
        <taxon>Pseudomonadota</taxon>
        <taxon>Alphaproteobacteria</taxon>
        <taxon>Hyphomicrobiales</taxon>
        <taxon>Rhizobiaceae</taxon>
        <taxon>Rhizobium/Agrobacterium group</taxon>
        <taxon>Rhizobium</taxon>
    </lineage>
</organism>
<protein>
    <submittedName>
        <fullName evidence="1">ThiJ/PfpI family protein</fullName>
        <ecNumber evidence="1">3.4.-.-</ecNumber>
    </submittedName>
</protein>
<dbReference type="AlphaFoldDB" id="W6RID9"/>
<geneLocation type="plasmid" evidence="1 2">
    <name>pLPU83c</name>
</geneLocation>